<organism evidence="12">
    <name type="scientific">Timema poppense</name>
    <name type="common">Walking stick</name>
    <dbReference type="NCBI Taxonomy" id="170557"/>
    <lineage>
        <taxon>Eukaryota</taxon>
        <taxon>Metazoa</taxon>
        <taxon>Ecdysozoa</taxon>
        <taxon>Arthropoda</taxon>
        <taxon>Hexapoda</taxon>
        <taxon>Insecta</taxon>
        <taxon>Pterygota</taxon>
        <taxon>Neoptera</taxon>
        <taxon>Polyneoptera</taxon>
        <taxon>Phasmatodea</taxon>
        <taxon>Timematodea</taxon>
        <taxon>Timematoidea</taxon>
        <taxon>Timematidae</taxon>
        <taxon>Timema</taxon>
    </lineage>
</organism>
<reference evidence="12" key="1">
    <citation type="submission" date="2020-11" db="EMBL/GenBank/DDBJ databases">
        <authorList>
            <person name="Tran Van P."/>
        </authorList>
    </citation>
    <scope>NUCLEOTIDE SEQUENCE</scope>
</reference>
<feature type="domain" description="C2H2-type" evidence="11">
    <location>
        <begin position="288"/>
        <end position="315"/>
    </location>
</feature>
<dbReference type="FunFam" id="3.30.160.60:FF:000065">
    <property type="entry name" value="B-cell CLL/lymphoma 6, member B"/>
    <property type="match status" value="1"/>
</dbReference>
<dbReference type="GO" id="GO:0008270">
    <property type="term" value="F:zinc ion binding"/>
    <property type="evidence" value="ECO:0007669"/>
    <property type="project" value="UniProtKB-KW"/>
</dbReference>
<keyword evidence="8" id="KW-0539">Nucleus</keyword>
<evidence type="ECO:0000256" key="1">
    <source>
        <dbReference type="ARBA" id="ARBA00004123"/>
    </source>
</evidence>
<protein>
    <recommendedName>
        <fullName evidence="11">C2H2-type domain-containing protein</fullName>
    </recommendedName>
</protein>
<evidence type="ECO:0000313" key="12">
    <source>
        <dbReference type="EMBL" id="CAD7397040.1"/>
    </source>
</evidence>
<comment type="subcellular location">
    <subcellularLocation>
        <location evidence="1">Nucleus</location>
    </subcellularLocation>
</comment>
<dbReference type="InterPro" id="IPR050636">
    <property type="entry name" value="C2H2-ZF_domain-containing"/>
</dbReference>
<feature type="domain" description="C2H2-type" evidence="11">
    <location>
        <begin position="205"/>
        <end position="229"/>
    </location>
</feature>
<evidence type="ECO:0000256" key="7">
    <source>
        <dbReference type="ARBA" id="ARBA00023163"/>
    </source>
</evidence>
<dbReference type="EMBL" id="OD000326">
    <property type="protein sequence ID" value="CAD7397040.1"/>
    <property type="molecule type" value="Genomic_DNA"/>
</dbReference>
<evidence type="ECO:0000256" key="3">
    <source>
        <dbReference type="ARBA" id="ARBA00022737"/>
    </source>
</evidence>
<evidence type="ECO:0000256" key="9">
    <source>
        <dbReference type="PROSITE-ProRule" id="PRU00042"/>
    </source>
</evidence>
<dbReference type="PROSITE" id="PS00028">
    <property type="entry name" value="ZINC_FINGER_C2H2_1"/>
    <property type="match status" value="8"/>
</dbReference>
<evidence type="ECO:0000259" key="11">
    <source>
        <dbReference type="PROSITE" id="PS50157"/>
    </source>
</evidence>
<dbReference type="GO" id="GO:0005634">
    <property type="term" value="C:nucleus"/>
    <property type="evidence" value="ECO:0007669"/>
    <property type="project" value="UniProtKB-SubCell"/>
</dbReference>
<dbReference type="SMART" id="SM00355">
    <property type="entry name" value="ZnF_C2H2"/>
    <property type="match status" value="10"/>
</dbReference>
<dbReference type="InterPro" id="IPR036236">
    <property type="entry name" value="Znf_C2H2_sf"/>
</dbReference>
<keyword evidence="5" id="KW-0862">Zinc</keyword>
<dbReference type="PROSITE" id="PS50157">
    <property type="entry name" value="ZINC_FINGER_C2H2_2"/>
    <property type="match status" value="5"/>
</dbReference>
<dbReference type="PANTHER" id="PTHR47772">
    <property type="entry name" value="ZINC FINGER PROTEIN 200"/>
    <property type="match status" value="1"/>
</dbReference>
<sequence>MQPPKSKESSVNSILYIQNYLEPNKWFEYMRRNAVNSISEELPSVVKHEHEIQLEETTYEFPEIAAEEEYGQETRLYDNEELRVTKSIGSVCDSTIVAKKEMSQSIIDVLIDIDSKTKLNVNNFNTGLNSVNENSTKDTMTIPMLQQAPTGFTEEIKQSFMELELLVMSSEEKEADFYCKLCEAYFPDNLMLTSHKNTSHITVKLKCQFCDIQFENSNQLNEHKKIHSNILIECPVCGKMVHKGSGFKQHFLLHRDLNLHVCYKCGQVLPNETELEFHKYLDHKVKNCLCETCGKVFKNKYTLSNHIKNHLGQAHIQKLKCGLCELWVSSRANLRHHTLTHNIFRERKHACDQCDKKFFYPHNLRAHVLVHFEDRPFKCTSCNKAFKWKKNLDLHMKTHLIVTDEPNKPVLKIAENTIHLCQICGKTLLSKTSLYTHLKSHDGSLKTICEICGKILSNSHVMRYHLDYHKRIDDAKSFSSESSPASCVTSQPLRSSVLITSPTLLPFLQPITRRDNQPHLIFFFLRPVSHLTLSFHIRPKTDAKPETLIGQESAPKPPPPLKDHTCKPPVHLPASSLPGTFYCNDLHCNNTHQLGQPLSQGQHAAQARPPTSALAKYNKLTEAASTPAHREARPRVRPAKKIERRVPPSRSFAKLLRASICASNFTFPLYRGLETLQYECLRVVCSGHSLNVREVIDEIICCRYNNGLCEWVLHNKLWPFHRSLCYWVRYSRNRDLNMDEFRDYRPAMDHHVLYRFML</sequence>
<name>A0A7R9CL46_TIMPO</name>
<keyword evidence="4 9" id="KW-0863">Zinc-finger</keyword>
<accession>A0A7R9CL46</accession>
<keyword evidence="6" id="KW-0805">Transcription regulation</keyword>
<feature type="region of interest" description="Disordered" evidence="10">
    <location>
        <begin position="542"/>
        <end position="562"/>
    </location>
</feature>
<feature type="domain" description="C2H2-type" evidence="11">
    <location>
        <begin position="419"/>
        <end position="446"/>
    </location>
</feature>
<dbReference type="InterPro" id="IPR013087">
    <property type="entry name" value="Znf_C2H2_type"/>
</dbReference>
<keyword evidence="3" id="KW-0677">Repeat</keyword>
<evidence type="ECO:0000256" key="4">
    <source>
        <dbReference type="ARBA" id="ARBA00022771"/>
    </source>
</evidence>
<dbReference type="Pfam" id="PF00096">
    <property type="entry name" value="zf-C2H2"/>
    <property type="match status" value="3"/>
</dbReference>
<dbReference type="AlphaFoldDB" id="A0A7R9CL46"/>
<dbReference type="SUPFAM" id="SSF57667">
    <property type="entry name" value="beta-beta-alpha zinc fingers"/>
    <property type="match status" value="4"/>
</dbReference>
<gene>
    <name evidence="12" type="ORF">TPSB3V08_LOCUS948</name>
</gene>
<evidence type="ECO:0000256" key="8">
    <source>
        <dbReference type="ARBA" id="ARBA00023242"/>
    </source>
</evidence>
<evidence type="ECO:0000256" key="6">
    <source>
        <dbReference type="ARBA" id="ARBA00023015"/>
    </source>
</evidence>
<feature type="domain" description="C2H2-type" evidence="11">
    <location>
        <begin position="377"/>
        <end position="399"/>
    </location>
</feature>
<keyword evidence="7" id="KW-0804">Transcription</keyword>
<evidence type="ECO:0000256" key="5">
    <source>
        <dbReference type="ARBA" id="ARBA00022833"/>
    </source>
</evidence>
<proteinExistence type="predicted"/>
<keyword evidence="2" id="KW-0479">Metal-binding</keyword>
<feature type="domain" description="C2H2-type" evidence="11">
    <location>
        <begin position="349"/>
        <end position="376"/>
    </location>
</feature>
<evidence type="ECO:0000256" key="10">
    <source>
        <dbReference type="SAM" id="MobiDB-lite"/>
    </source>
</evidence>
<evidence type="ECO:0000256" key="2">
    <source>
        <dbReference type="ARBA" id="ARBA00022723"/>
    </source>
</evidence>
<dbReference type="PANTHER" id="PTHR47772:SF13">
    <property type="entry name" value="GASTRULA ZINC FINGER PROTEIN XLCGF49.1-LIKE-RELATED"/>
    <property type="match status" value="1"/>
</dbReference>
<dbReference type="Gene3D" id="3.30.160.60">
    <property type="entry name" value="Classic Zinc Finger"/>
    <property type="match status" value="5"/>
</dbReference>